<keyword evidence="3 6" id="KW-0975">Bacterial flagellum</keyword>
<dbReference type="GO" id="GO:0030694">
    <property type="term" value="C:bacterial-type flagellum basal body, rod"/>
    <property type="evidence" value="ECO:0007669"/>
    <property type="project" value="UniProtKB-UniRule"/>
</dbReference>
<dbReference type="PANTHER" id="PTHR30435">
    <property type="entry name" value="FLAGELLAR PROTEIN"/>
    <property type="match status" value="1"/>
</dbReference>
<comment type="similarity">
    <text evidence="2 6">Belongs to the flagella basal body rod proteins family.</text>
</comment>
<dbReference type="InterPro" id="IPR037925">
    <property type="entry name" value="FlgE/F/G-like"/>
</dbReference>
<dbReference type="EMBL" id="BNCF01000010">
    <property type="protein sequence ID" value="GHE37301.1"/>
    <property type="molecule type" value="Genomic_DNA"/>
</dbReference>
<proteinExistence type="inferred from homology"/>
<evidence type="ECO:0000256" key="5">
    <source>
        <dbReference type="ARBA" id="ARBA00040228"/>
    </source>
</evidence>
<dbReference type="InterPro" id="IPR001444">
    <property type="entry name" value="Flag_bb_rod_N"/>
</dbReference>
<keyword evidence="10" id="KW-0282">Flagellum</keyword>
<dbReference type="NCBIfam" id="TIGR03506">
    <property type="entry name" value="FlgEFG_subfam"/>
    <property type="match status" value="1"/>
</dbReference>
<dbReference type="Proteomes" id="UP000636453">
    <property type="component" value="Unassembled WGS sequence"/>
</dbReference>
<dbReference type="GO" id="GO:0071978">
    <property type="term" value="P:bacterial-type flagellum-dependent swarming motility"/>
    <property type="evidence" value="ECO:0007669"/>
    <property type="project" value="TreeGrafter"/>
</dbReference>
<sequence length="245" mass="25089">MDKALYTVMTGASATLRAQGTVAHNLANASTVGFKAGFVATDTFKVPGTGLPTRIDAVPRADGFDAAPGSILNTGGALDVALHDGVWMAVQAPDGSEAYTRAGELRISAEGMLTTASGALVLGDGGPISLPPYEQVQIGGDGTLSIQPLGQGPQTLAIVGRLKLVQVESPAQLSRGEDGLMRANAELPPATGTALTAGALENSNVDPAGALVQMIELSRQFELQVKVMKDVEDNARSANSLLRLA</sequence>
<keyword evidence="10" id="KW-0969">Cilium</keyword>
<dbReference type="Pfam" id="PF00460">
    <property type="entry name" value="Flg_bb_rod"/>
    <property type="match status" value="1"/>
</dbReference>
<dbReference type="Pfam" id="PF22692">
    <property type="entry name" value="LlgE_F_G_D1"/>
    <property type="match status" value="1"/>
</dbReference>
<dbReference type="AlphaFoldDB" id="A0A919DF90"/>
<evidence type="ECO:0000259" key="9">
    <source>
        <dbReference type="Pfam" id="PF22692"/>
    </source>
</evidence>
<feature type="domain" description="Flagellar basal body rod protein N-terminal" evidence="7">
    <location>
        <begin position="5"/>
        <end position="35"/>
    </location>
</feature>
<evidence type="ECO:0000259" key="8">
    <source>
        <dbReference type="Pfam" id="PF06429"/>
    </source>
</evidence>
<comment type="caution">
    <text evidence="10">The sequence shown here is derived from an EMBL/GenBank/DDBJ whole genome shotgun (WGS) entry which is preliminary data.</text>
</comment>
<keyword evidence="10" id="KW-0966">Cell projection</keyword>
<dbReference type="NCBIfam" id="NF009280">
    <property type="entry name" value="PRK12640.1"/>
    <property type="match status" value="1"/>
</dbReference>
<reference evidence="10" key="2">
    <citation type="submission" date="2020-09" db="EMBL/GenBank/DDBJ databases">
        <authorList>
            <person name="Sun Q."/>
            <person name="Kim S."/>
        </authorList>
    </citation>
    <scope>NUCLEOTIDE SEQUENCE</scope>
    <source>
        <strain evidence="10">KCTC 32020</strain>
    </source>
</reference>
<dbReference type="OrthoDB" id="9804559at2"/>
<evidence type="ECO:0000256" key="3">
    <source>
        <dbReference type="ARBA" id="ARBA00023143"/>
    </source>
</evidence>
<feature type="domain" description="Flagellar basal-body/hook protein C-terminal" evidence="8">
    <location>
        <begin position="197"/>
        <end position="241"/>
    </location>
</feature>
<evidence type="ECO:0000313" key="11">
    <source>
        <dbReference type="Proteomes" id="UP000636453"/>
    </source>
</evidence>
<dbReference type="PANTHER" id="PTHR30435:SF18">
    <property type="entry name" value="FLAGELLAR BASAL-BODY ROD PROTEIN FLGF"/>
    <property type="match status" value="1"/>
</dbReference>
<protein>
    <recommendedName>
        <fullName evidence="5 6">Flagellar basal-body rod protein FlgF</fullName>
    </recommendedName>
</protein>
<evidence type="ECO:0000256" key="6">
    <source>
        <dbReference type="RuleBase" id="RU362116"/>
    </source>
</evidence>
<evidence type="ECO:0000256" key="1">
    <source>
        <dbReference type="ARBA" id="ARBA00004117"/>
    </source>
</evidence>
<reference evidence="10" key="1">
    <citation type="journal article" date="2014" name="Int. J. Syst. Evol. Microbiol.">
        <title>Complete genome sequence of Corynebacterium casei LMG S-19264T (=DSM 44701T), isolated from a smear-ripened cheese.</title>
        <authorList>
            <consortium name="US DOE Joint Genome Institute (JGI-PGF)"/>
            <person name="Walter F."/>
            <person name="Albersmeier A."/>
            <person name="Kalinowski J."/>
            <person name="Ruckert C."/>
        </authorList>
    </citation>
    <scope>NUCLEOTIDE SEQUENCE</scope>
    <source>
        <strain evidence="10">KCTC 32020</strain>
    </source>
</reference>
<keyword evidence="11" id="KW-1185">Reference proteome</keyword>
<gene>
    <name evidence="10" type="primary">flgF</name>
    <name evidence="10" type="ORF">GCM10007167_19310</name>
</gene>
<comment type="subunit">
    <text evidence="4 6">The basal body constitutes a major portion of the flagellar organelle and consists of five rings (E,L,P,S, and M) mounted on a central rod. The rod consists of about 26 subunits of FlgG in the distal portion, and FlgB, FlgC and FlgF are thought to build up the proximal portion of the rod with about 6 subunits each.</text>
</comment>
<dbReference type="InterPro" id="IPR020013">
    <property type="entry name" value="Flagellar_FlgE/F/G"/>
</dbReference>
<feature type="domain" description="Flagellar hook protein FlgE/F/G-like D1" evidence="9">
    <location>
        <begin position="87"/>
        <end position="145"/>
    </location>
</feature>
<dbReference type="InterPro" id="IPR010930">
    <property type="entry name" value="Flg_bb/hook_C_dom"/>
</dbReference>
<organism evidence="10 11">
    <name type="scientific">Vulcaniibacterium thermophilum</name>
    <dbReference type="NCBI Taxonomy" id="1169913"/>
    <lineage>
        <taxon>Bacteria</taxon>
        <taxon>Pseudomonadati</taxon>
        <taxon>Pseudomonadota</taxon>
        <taxon>Gammaproteobacteria</taxon>
        <taxon>Lysobacterales</taxon>
        <taxon>Lysobacteraceae</taxon>
        <taxon>Vulcaniibacterium</taxon>
    </lineage>
</organism>
<accession>A0A919DF90</accession>
<dbReference type="InterPro" id="IPR053967">
    <property type="entry name" value="LlgE_F_G-like_D1"/>
</dbReference>
<evidence type="ECO:0000313" key="10">
    <source>
        <dbReference type="EMBL" id="GHE37301.1"/>
    </source>
</evidence>
<evidence type="ECO:0000256" key="4">
    <source>
        <dbReference type="ARBA" id="ARBA00038560"/>
    </source>
</evidence>
<comment type="subcellular location">
    <subcellularLocation>
        <location evidence="1 6">Bacterial flagellum basal body</location>
    </subcellularLocation>
</comment>
<dbReference type="SUPFAM" id="SSF117143">
    <property type="entry name" value="Flagellar hook protein flgE"/>
    <property type="match status" value="1"/>
</dbReference>
<name>A0A919DF90_9GAMM</name>
<dbReference type="Pfam" id="PF06429">
    <property type="entry name" value="Flg_bbr_C"/>
    <property type="match status" value="1"/>
</dbReference>
<dbReference type="RefSeq" id="WP_146473856.1">
    <property type="nucleotide sequence ID" value="NZ_BNCF01000010.1"/>
</dbReference>
<evidence type="ECO:0000259" key="7">
    <source>
        <dbReference type="Pfam" id="PF00460"/>
    </source>
</evidence>
<evidence type="ECO:0000256" key="2">
    <source>
        <dbReference type="ARBA" id="ARBA00009677"/>
    </source>
</evidence>